<dbReference type="SUPFAM" id="SSF52540">
    <property type="entry name" value="P-loop containing nucleoside triphosphate hydrolases"/>
    <property type="match status" value="2"/>
</dbReference>
<dbReference type="SUPFAM" id="SSF50249">
    <property type="entry name" value="Nucleic acid-binding proteins"/>
    <property type="match status" value="1"/>
</dbReference>
<evidence type="ECO:0000313" key="12">
    <source>
        <dbReference type="Proteomes" id="UP000199423"/>
    </source>
</evidence>
<dbReference type="CDD" id="cd04488">
    <property type="entry name" value="RecG_wedge_OBF"/>
    <property type="match status" value="1"/>
</dbReference>
<dbReference type="GO" id="GO:0005524">
    <property type="term" value="F:ATP binding"/>
    <property type="evidence" value="ECO:0007669"/>
    <property type="project" value="UniProtKB-KW"/>
</dbReference>
<dbReference type="Proteomes" id="UP000199423">
    <property type="component" value="Unassembled WGS sequence"/>
</dbReference>
<dbReference type="GO" id="GO:0006281">
    <property type="term" value="P:DNA repair"/>
    <property type="evidence" value="ECO:0007669"/>
    <property type="project" value="UniProtKB-KW"/>
</dbReference>
<dbReference type="GO" id="GO:0003678">
    <property type="term" value="F:DNA helicase activity"/>
    <property type="evidence" value="ECO:0007669"/>
    <property type="project" value="TreeGrafter"/>
</dbReference>
<evidence type="ECO:0000256" key="2">
    <source>
        <dbReference type="ARBA" id="ARBA00022763"/>
    </source>
</evidence>
<evidence type="ECO:0000256" key="8">
    <source>
        <dbReference type="SAM" id="MobiDB-lite"/>
    </source>
</evidence>
<gene>
    <name evidence="11" type="ORF">SAMN04488557_3712</name>
</gene>
<keyword evidence="1" id="KW-0547">Nucleotide-binding</keyword>
<dbReference type="AlphaFoldDB" id="A0A1I7NV46"/>
<protein>
    <submittedName>
        <fullName evidence="11">ATP-dependent DNA helicase RecG</fullName>
    </submittedName>
</protein>
<dbReference type="CDD" id="cd17992">
    <property type="entry name" value="DEXHc_RecG"/>
    <property type="match status" value="1"/>
</dbReference>
<dbReference type="SMART" id="SM00490">
    <property type="entry name" value="HELICc"/>
    <property type="match status" value="1"/>
</dbReference>
<evidence type="ECO:0000256" key="3">
    <source>
        <dbReference type="ARBA" id="ARBA00022801"/>
    </source>
</evidence>
<dbReference type="NCBIfam" id="NF008168">
    <property type="entry name" value="PRK10917.2-2"/>
    <property type="match status" value="1"/>
</dbReference>
<keyword evidence="3" id="KW-0378">Hydrolase</keyword>
<dbReference type="NCBIfam" id="NF008164">
    <property type="entry name" value="PRK10917.1-2"/>
    <property type="match status" value="1"/>
</dbReference>
<dbReference type="Pfam" id="PF00271">
    <property type="entry name" value="Helicase_C"/>
    <property type="match status" value="1"/>
</dbReference>
<dbReference type="PANTHER" id="PTHR47964:SF1">
    <property type="entry name" value="ATP-DEPENDENT DNA HELICASE HOMOLOG RECG, CHLOROPLASTIC"/>
    <property type="match status" value="1"/>
</dbReference>
<dbReference type="Pfam" id="PF19833">
    <property type="entry name" value="RecG_dom3_C"/>
    <property type="match status" value="1"/>
</dbReference>
<dbReference type="Gene3D" id="2.40.50.140">
    <property type="entry name" value="Nucleic acid-binding proteins"/>
    <property type="match status" value="1"/>
</dbReference>
<keyword evidence="12" id="KW-1185">Reference proteome</keyword>
<keyword evidence="6" id="KW-0238">DNA-binding</keyword>
<dbReference type="PANTHER" id="PTHR47964">
    <property type="entry name" value="ATP-DEPENDENT DNA HELICASE HOMOLOG RECG, CHLOROPLASTIC"/>
    <property type="match status" value="1"/>
</dbReference>
<evidence type="ECO:0000256" key="6">
    <source>
        <dbReference type="ARBA" id="ARBA00023125"/>
    </source>
</evidence>
<dbReference type="InterPro" id="IPR004365">
    <property type="entry name" value="NA-bd_OB_tRNA"/>
</dbReference>
<dbReference type="STRING" id="51670.SAMN04488557_3712"/>
<dbReference type="Pfam" id="PF01336">
    <property type="entry name" value="tRNA_anti-codon"/>
    <property type="match status" value="1"/>
</dbReference>
<dbReference type="InterPro" id="IPR012340">
    <property type="entry name" value="NA-bd_OB-fold"/>
</dbReference>
<dbReference type="PROSITE" id="PS51194">
    <property type="entry name" value="HELICASE_CTER"/>
    <property type="match status" value="1"/>
</dbReference>
<evidence type="ECO:0000256" key="7">
    <source>
        <dbReference type="ARBA" id="ARBA00023204"/>
    </source>
</evidence>
<feature type="region of interest" description="Disordered" evidence="8">
    <location>
        <begin position="1"/>
        <end position="21"/>
    </location>
</feature>
<dbReference type="GO" id="GO:0003677">
    <property type="term" value="F:DNA binding"/>
    <property type="evidence" value="ECO:0007669"/>
    <property type="project" value="UniProtKB-KW"/>
</dbReference>
<evidence type="ECO:0000259" key="10">
    <source>
        <dbReference type="PROSITE" id="PS51194"/>
    </source>
</evidence>
<dbReference type="InterPro" id="IPR027417">
    <property type="entry name" value="P-loop_NTPase"/>
</dbReference>
<accession>A0A1I7NV46</accession>
<proteinExistence type="predicted"/>
<evidence type="ECO:0000313" key="11">
    <source>
        <dbReference type="EMBL" id="SFV38524.1"/>
    </source>
</evidence>
<evidence type="ECO:0000259" key="9">
    <source>
        <dbReference type="PROSITE" id="PS51192"/>
    </source>
</evidence>
<evidence type="ECO:0000256" key="5">
    <source>
        <dbReference type="ARBA" id="ARBA00022840"/>
    </source>
</evidence>
<keyword evidence="5" id="KW-0067">ATP-binding</keyword>
<keyword evidence="7" id="KW-0234">DNA repair</keyword>
<evidence type="ECO:0000256" key="1">
    <source>
        <dbReference type="ARBA" id="ARBA00022741"/>
    </source>
</evidence>
<dbReference type="InterPro" id="IPR011545">
    <property type="entry name" value="DEAD/DEAH_box_helicase_dom"/>
</dbReference>
<dbReference type="InterPro" id="IPR047112">
    <property type="entry name" value="RecG/Mfd"/>
</dbReference>
<feature type="domain" description="Helicase C-terminal" evidence="10">
    <location>
        <begin position="497"/>
        <end position="652"/>
    </location>
</feature>
<keyword evidence="2" id="KW-0227">DNA damage</keyword>
<reference evidence="12" key="1">
    <citation type="submission" date="2016-10" db="EMBL/GenBank/DDBJ databases">
        <authorList>
            <person name="Varghese N."/>
            <person name="Submissions S."/>
        </authorList>
    </citation>
    <scope>NUCLEOTIDE SEQUENCE [LARGE SCALE GENOMIC DNA]</scope>
    <source>
        <strain evidence="12">DSM 1565</strain>
    </source>
</reference>
<dbReference type="InterPro" id="IPR045562">
    <property type="entry name" value="RecG_dom3_C"/>
</dbReference>
<organism evidence="11 12">
    <name type="scientific">Hyphomicrobium facile</name>
    <dbReference type="NCBI Taxonomy" id="51670"/>
    <lineage>
        <taxon>Bacteria</taxon>
        <taxon>Pseudomonadati</taxon>
        <taxon>Pseudomonadota</taxon>
        <taxon>Alphaproteobacteria</taxon>
        <taxon>Hyphomicrobiales</taxon>
        <taxon>Hyphomicrobiaceae</taxon>
        <taxon>Hyphomicrobium</taxon>
    </lineage>
</organism>
<evidence type="ECO:0000256" key="4">
    <source>
        <dbReference type="ARBA" id="ARBA00022806"/>
    </source>
</evidence>
<dbReference type="PROSITE" id="PS51192">
    <property type="entry name" value="HELICASE_ATP_BIND_1"/>
    <property type="match status" value="1"/>
</dbReference>
<dbReference type="InterPro" id="IPR014001">
    <property type="entry name" value="Helicase_ATP-bd"/>
</dbReference>
<feature type="domain" description="Helicase ATP-binding" evidence="9">
    <location>
        <begin position="311"/>
        <end position="474"/>
    </location>
</feature>
<dbReference type="GO" id="GO:0016787">
    <property type="term" value="F:hydrolase activity"/>
    <property type="evidence" value="ECO:0007669"/>
    <property type="project" value="UniProtKB-KW"/>
</dbReference>
<dbReference type="Pfam" id="PF00270">
    <property type="entry name" value="DEAD"/>
    <property type="match status" value="1"/>
</dbReference>
<dbReference type="SMART" id="SM00487">
    <property type="entry name" value="DEXDc"/>
    <property type="match status" value="1"/>
</dbReference>
<sequence length="726" mass="79285">MLIAATNGSGPATPANGEPNSTMRPAFLNPLFASAQTLAGIGPRLILLLKKCLALPPGVSEPRVIDVLWHMPTGVIDRRSQPELAAAVPGTIVTLELRVLKHKPSPRGNTKAPYKVTCEDDTGRIDLIFFHAEHKFIERQLPEGEIRYVSGRIERYGERLQMSHPDYIVSPEARHEMPLLEPVYPLTAGLSGKIALKAARQAVERVPELPEWQEASWLEARDWPKFNEAVVRVHRPGDAQDVSNGAMFWQRLAYDELLAGQLAFALVRRNLKTERGRRLSGNGKIREKIAAALPFSLTGSQTSALGEIADDLAAPHRMLRLLQGDVGSGKTVVALMAMAVAVEAGAQAALMAPTEVLARQHIETIAPLADAAGLRIALLTGREKGKAREAVLSRLATGEIDILVGTHALFQSDVQFRDLAVAVIDEQHRFGVHQRMALQSKGSNGDTNVLVMTATPIPRTLLMTHYGDLDVSKLTEKPAGRKPVVTKAVPLELLERLIDRVRVQLEEGAQVYWVCPLIETSEISDLAAAEERFAYLRQIFGESVGLLHGGLTGKEKDETMAAFAAGHLKILVATTVIEVGVNVPNANIMVIEHAERFGLAQLHQLRGRVGRGTRESFCMLLYKAPLGETAEARLKMMEETEDGFKIAEKDLELRGGGEILGARQSGAPGFRIAEVPGREALLEAAHDDAELILQKDPNLVSARGQALRTLLYLFECDEAVRLFRAA</sequence>
<dbReference type="Gene3D" id="3.40.50.300">
    <property type="entry name" value="P-loop containing nucleotide triphosphate hydrolases"/>
    <property type="match status" value="2"/>
</dbReference>
<keyword evidence="4 11" id="KW-0347">Helicase</keyword>
<name>A0A1I7NV46_9HYPH</name>
<feature type="compositionally biased region" description="Polar residues" evidence="8">
    <location>
        <begin position="1"/>
        <end position="10"/>
    </location>
</feature>
<dbReference type="EMBL" id="FPCH01000004">
    <property type="protein sequence ID" value="SFV38524.1"/>
    <property type="molecule type" value="Genomic_DNA"/>
</dbReference>
<dbReference type="InterPro" id="IPR001650">
    <property type="entry name" value="Helicase_C-like"/>
</dbReference>